<evidence type="ECO:0000313" key="4">
    <source>
        <dbReference type="EMBL" id="KAL3622263.1"/>
    </source>
</evidence>
<dbReference type="Gene3D" id="1.10.3370.10">
    <property type="entry name" value="SecY subunit domain"/>
    <property type="match status" value="1"/>
</dbReference>
<dbReference type="EMBL" id="JAVIJP010000060">
    <property type="protein sequence ID" value="KAL3622263.1"/>
    <property type="molecule type" value="Genomic_DNA"/>
</dbReference>
<sequence length="191" mass="20540">MEVVVFESKTVVVVVVVGDKAVEPEEEVMAFKIGRGGGPEVPELHEFPWAEIGSATIVWYPLDDWCGSILLDACYYRLKQGTVMELGITTILTSGLVEQLLAGSKIIVVDNNVREDRALLNGAQKLLGILIAVGEAVAYVLSGMYGSVSQLGVGNAIITILQLGFVGIIVICRASPERIWSAFGKHSVPLR</sequence>
<feature type="transmembrane region" description="Helical" evidence="3">
    <location>
        <begin position="151"/>
        <end position="172"/>
    </location>
</feature>
<dbReference type="PANTHER" id="PTHR10906">
    <property type="entry name" value="SECY/SEC61-ALPHA FAMILY MEMBER"/>
    <property type="match status" value="1"/>
</dbReference>
<protein>
    <recommendedName>
        <fullName evidence="6">Solute carrier family 40 protein</fullName>
    </recommendedName>
</protein>
<reference evidence="5" key="1">
    <citation type="journal article" date="2024" name="IScience">
        <title>Strigolactones Initiate the Formation of Haustorium-like Structures in Castilleja.</title>
        <authorList>
            <person name="Buerger M."/>
            <person name="Peterson D."/>
            <person name="Chory J."/>
        </authorList>
    </citation>
    <scope>NUCLEOTIDE SEQUENCE [LARGE SCALE GENOMIC DNA]</scope>
</reference>
<comment type="similarity">
    <text evidence="2">Belongs to the SecY/SEC61-alpha family.</text>
</comment>
<keyword evidence="3" id="KW-1133">Transmembrane helix</keyword>
<keyword evidence="3" id="KW-0472">Membrane</keyword>
<dbReference type="SUPFAM" id="SSF103491">
    <property type="entry name" value="Preprotein translocase SecY subunit"/>
    <property type="match status" value="1"/>
</dbReference>
<dbReference type="Proteomes" id="UP001632038">
    <property type="component" value="Unassembled WGS sequence"/>
</dbReference>
<dbReference type="GO" id="GO:0009535">
    <property type="term" value="C:chloroplast thylakoid membrane"/>
    <property type="evidence" value="ECO:0007669"/>
    <property type="project" value="UniProtKB-SubCell"/>
</dbReference>
<keyword evidence="3" id="KW-0812">Transmembrane</keyword>
<dbReference type="AlphaFoldDB" id="A0ABD3BYI6"/>
<name>A0ABD3BYI6_9LAMI</name>
<comment type="caution">
    <text evidence="4">The sequence shown here is derived from an EMBL/GenBank/DDBJ whole genome shotgun (WGS) entry which is preliminary data.</text>
</comment>
<evidence type="ECO:0000256" key="1">
    <source>
        <dbReference type="ARBA" id="ARBA00004454"/>
    </source>
</evidence>
<proteinExistence type="inferred from homology"/>
<accession>A0ABD3BYI6</accession>
<feature type="transmembrane region" description="Helical" evidence="3">
    <location>
        <begin position="126"/>
        <end position="145"/>
    </location>
</feature>
<dbReference type="Pfam" id="PF00344">
    <property type="entry name" value="SecY"/>
    <property type="match status" value="1"/>
</dbReference>
<evidence type="ECO:0000313" key="5">
    <source>
        <dbReference type="Proteomes" id="UP001632038"/>
    </source>
</evidence>
<dbReference type="InterPro" id="IPR002208">
    <property type="entry name" value="SecY/SEC61-alpha"/>
</dbReference>
<evidence type="ECO:0008006" key="6">
    <source>
        <dbReference type="Google" id="ProtNLM"/>
    </source>
</evidence>
<evidence type="ECO:0000256" key="3">
    <source>
        <dbReference type="SAM" id="Phobius"/>
    </source>
</evidence>
<keyword evidence="5" id="KW-1185">Reference proteome</keyword>
<gene>
    <name evidence="4" type="ORF">CASFOL_033674</name>
</gene>
<dbReference type="InterPro" id="IPR023201">
    <property type="entry name" value="SecY_dom_sf"/>
</dbReference>
<comment type="subcellular location">
    <subcellularLocation>
        <location evidence="1">Plastid</location>
        <location evidence="1">Chloroplast thylakoid membrane</location>
        <topology evidence="1">Multi-pass membrane protein</topology>
    </subcellularLocation>
</comment>
<evidence type="ECO:0000256" key="2">
    <source>
        <dbReference type="RuleBase" id="RU004349"/>
    </source>
</evidence>
<organism evidence="4 5">
    <name type="scientific">Castilleja foliolosa</name>
    <dbReference type="NCBI Taxonomy" id="1961234"/>
    <lineage>
        <taxon>Eukaryota</taxon>
        <taxon>Viridiplantae</taxon>
        <taxon>Streptophyta</taxon>
        <taxon>Embryophyta</taxon>
        <taxon>Tracheophyta</taxon>
        <taxon>Spermatophyta</taxon>
        <taxon>Magnoliopsida</taxon>
        <taxon>eudicotyledons</taxon>
        <taxon>Gunneridae</taxon>
        <taxon>Pentapetalae</taxon>
        <taxon>asterids</taxon>
        <taxon>lamiids</taxon>
        <taxon>Lamiales</taxon>
        <taxon>Orobanchaceae</taxon>
        <taxon>Pedicularideae</taxon>
        <taxon>Castillejinae</taxon>
        <taxon>Castilleja</taxon>
    </lineage>
</organism>